<organism evidence="4 5">
    <name type="scientific">Roseateles albus</name>
    <dbReference type="NCBI Taxonomy" id="2987525"/>
    <lineage>
        <taxon>Bacteria</taxon>
        <taxon>Pseudomonadati</taxon>
        <taxon>Pseudomonadota</taxon>
        <taxon>Betaproteobacteria</taxon>
        <taxon>Burkholderiales</taxon>
        <taxon>Sphaerotilaceae</taxon>
        <taxon>Roseateles</taxon>
    </lineage>
</organism>
<dbReference type="Proteomes" id="UP001221189">
    <property type="component" value="Unassembled WGS sequence"/>
</dbReference>
<dbReference type="InterPro" id="IPR011006">
    <property type="entry name" value="CheY-like_superfamily"/>
</dbReference>
<dbReference type="EMBL" id="JAQQXT010000016">
    <property type="protein sequence ID" value="MDC8773953.1"/>
    <property type="molecule type" value="Genomic_DNA"/>
</dbReference>
<dbReference type="SMART" id="SM00850">
    <property type="entry name" value="LytTR"/>
    <property type="match status" value="1"/>
</dbReference>
<accession>A0ABT5KJ34</accession>
<dbReference type="InterPro" id="IPR007492">
    <property type="entry name" value="LytTR_DNA-bd_dom"/>
</dbReference>
<name>A0ABT5KJ34_9BURK</name>
<evidence type="ECO:0000259" key="3">
    <source>
        <dbReference type="PROSITE" id="PS50930"/>
    </source>
</evidence>
<dbReference type="InterPro" id="IPR001789">
    <property type="entry name" value="Sig_transdc_resp-reg_receiver"/>
</dbReference>
<dbReference type="PANTHER" id="PTHR37299">
    <property type="entry name" value="TRANSCRIPTIONAL REGULATOR-RELATED"/>
    <property type="match status" value="1"/>
</dbReference>
<dbReference type="SMART" id="SM00448">
    <property type="entry name" value="REC"/>
    <property type="match status" value="1"/>
</dbReference>
<keyword evidence="1" id="KW-0597">Phosphoprotein</keyword>
<proteinExistence type="predicted"/>
<evidence type="ECO:0000256" key="1">
    <source>
        <dbReference type="PROSITE-ProRule" id="PRU00169"/>
    </source>
</evidence>
<protein>
    <submittedName>
        <fullName evidence="4">LytTR family DNA-binding domain-containing protein</fullName>
    </submittedName>
</protein>
<dbReference type="Pfam" id="PF00072">
    <property type="entry name" value="Response_reg"/>
    <property type="match status" value="1"/>
</dbReference>
<dbReference type="Gene3D" id="3.40.50.2300">
    <property type="match status" value="1"/>
</dbReference>
<sequence>MISSTTPDTIRPTALIADDEPLLRESLARSLSVAWPELQIVGLARNGREALELFESLQPEIVFLDVHMPGLNGIEAARQLARRAQIVFVTAYEEYAVQAFEQGALDYLVKPVDEVRLDDTVARLKARRAAPQAGVSQSTQVLEAVIAQLLERLGQPAAAAVNASNAPGAAEPAPKYLQWIRASVGSTLKLIPVDDIVYLRSDEKYTLVAWSEGEALIRTPIRELMDQLDPDSFAQVHRSVVVNLHAISHITRGLNETADVHLKGRTEVLPVSRSYLHLFRQM</sequence>
<dbReference type="PROSITE" id="PS50110">
    <property type="entry name" value="RESPONSE_REGULATORY"/>
    <property type="match status" value="1"/>
</dbReference>
<reference evidence="4 5" key="1">
    <citation type="submission" date="2022-10" db="EMBL/GenBank/DDBJ databases">
        <title>Paucibacter sp. hw1 Genome sequencing.</title>
        <authorList>
            <person name="Park S."/>
        </authorList>
    </citation>
    <scope>NUCLEOTIDE SEQUENCE [LARGE SCALE GENOMIC DNA]</scope>
    <source>
        <strain evidence="5">hw1</strain>
    </source>
</reference>
<keyword evidence="5" id="KW-1185">Reference proteome</keyword>
<dbReference type="GO" id="GO:0003677">
    <property type="term" value="F:DNA binding"/>
    <property type="evidence" value="ECO:0007669"/>
    <property type="project" value="UniProtKB-KW"/>
</dbReference>
<gene>
    <name evidence="4" type="ORF">PRZ03_20490</name>
</gene>
<dbReference type="Pfam" id="PF04397">
    <property type="entry name" value="LytTR"/>
    <property type="match status" value="1"/>
</dbReference>
<evidence type="ECO:0000313" key="5">
    <source>
        <dbReference type="Proteomes" id="UP001221189"/>
    </source>
</evidence>
<dbReference type="SUPFAM" id="SSF52172">
    <property type="entry name" value="CheY-like"/>
    <property type="match status" value="1"/>
</dbReference>
<comment type="caution">
    <text evidence="4">The sequence shown here is derived from an EMBL/GenBank/DDBJ whole genome shotgun (WGS) entry which is preliminary data.</text>
</comment>
<feature type="domain" description="HTH LytTR-type" evidence="3">
    <location>
        <begin position="180"/>
        <end position="282"/>
    </location>
</feature>
<dbReference type="InterPro" id="IPR046947">
    <property type="entry name" value="LytR-like"/>
</dbReference>
<keyword evidence="4" id="KW-0238">DNA-binding</keyword>
<dbReference type="Gene3D" id="2.40.50.1020">
    <property type="entry name" value="LytTr DNA-binding domain"/>
    <property type="match status" value="1"/>
</dbReference>
<dbReference type="RefSeq" id="WP_273602037.1">
    <property type="nucleotide sequence ID" value="NZ_JAQQXT010000016.1"/>
</dbReference>
<feature type="modified residue" description="4-aspartylphosphate" evidence="1">
    <location>
        <position position="65"/>
    </location>
</feature>
<evidence type="ECO:0000313" key="4">
    <source>
        <dbReference type="EMBL" id="MDC8773953.1"/>
    </source>
</evidence>
<dbReference type="PANTHER" id="PTHR37299:SF1">
    <property type="entry name" value="STAGE 0 SPORULATION PROTEIN A HOMOLOG"/>
    <property type="match status" value="1"/>
</dbReference>
<evidence type="ECO:0000259" key="2">
    <source>
        <dbReference type="PROSITE" id="PS50110"/>
    </source>
</evidence>
<dbReference type="PROSITE" id="PS50930">
    <property type="entry name" value="HTH_LYTTR"/>
    <property type="match status" value="1"/>
</dbReference>
<feature type="domain" description="Response regulatory" evidence="2">
    <location>
        <begin position="13"/>
        <end position="125"/>
    </location>
</feature>